<evidence type="ECO:0000259" key="3">
    <source>
        <dbReference type="Pfam" id="PF24595"/>
    </source>
</evidence>
<accession>A0A1Z8AVP1</accession>
<comment type="caution">
    <text evidence="4">The sequence shown here is derived from an EMBL/GenBank/DDBJ whole genome shotgun (WGS) entry which is preliminary data.</text>
</comment>
<dbReference type="InterPro" id="IPR026444">
    <property type="entry name" value="Secre_tail"/>
</dbReference>
<name>A0A1Z8AVP1_9FLAO</name>
<dbReference type="RefSeq" id="WP_303686928.1">
    <property type="nucleotide sequence ID" value="NZ_CAJXYO010000008.1"/>
</dbReference>
<evidence type="ECO:0000313" key="4">
    <source>
        <dbReference type="EMBL" id="OUS14397.1"/>
    </source>
</evidence>
<dbReference type="Pfam" id="PF24595">
    <property type="entry name" value="DUF7619"/>
    <property type="match status" value="1"/>
</dbReference>
<feature type="domain" description="Secretion system C-terminal sorting" evidence="2">
    <location>
        <begin position="128"/>
        <end position="198"/>
    </location>
</feature>
<reference evidence="5" key="1">
    <citation type="journal article" date="2017" name="Proc. Natl. Acad. Sci. U.S.A.">
        <title>Simulation of Deepwater Horizon oil plume reveals substrate specialization within a complex community of hydrocarbon-degraders.</title>
        <authorList>
            <person name="Hu P."/>
            <person name="Dubinsky E.A."/>
            <person name="Probst A.J."/>
            <person name="Wang J."/>
            <person name="Sieber C.M.K."/>
            <person name="Tom L.M."/>
            <person name="Gardinali P."/>
            <person name="Banfield J.F."/>
            <person name="Atlas R.M."/>
            <person name="Andersen G.L."/>
        </authorList>
    </citation>
    <scope>NUCLEOTIDE SEQUENCE [LARGE SCALE GENOMIC DNA]</scope>
</reference>
<dbReference type="Proteomes" id="UP000196102">
    <property type="component" value="Unassembled WGS sequence"/>
</dbReference>
<evidence type="ECO:0000259" key="2">
    <source>
        <dbReference type="Pfam" id="PF18962"/>
    </source>
</evidence>
<proteinExistence type="predicted"/>
<evidence type="ECO:0000256" key="1">
    <source>
        <dbReference type="ARBA" id="ARBA00022729"/>
    </source>
</evidence>
<dbReference type="Pfam" id="PF18962">
    <property type="entry name" value="Por_Secre_tail"/>
    <property type="match status" value="1"/>
</dbReference>
<organism evidence="4 5">
    <name type="scientific">Nonlabens dokdonensis</name>
    <dbReference type="NCBI Taxonomy" id="328515"/>
    <lineage>
        <taxon>Bacteria</taxon>
        <taxon>Pseudomonadati</taxon>
        <taxon>Bacteroidota</taxon>
        <taxon>Flavobacteriia</taxon>
        <taxon>Flavobacteriales</taxon>
        <taxon>Flavobacteriaceae</taxon>
        <taxon>Nonlabens</taxon>
    </lineage>
</organism>
<dbReference type="AlphaFoldDB" id="A0A1Z8AVP1"/>
<dbReference type="InterPro" id="IPR055353">
    <property type="entry name" value="DUF7619"/>
</dbReference>
<gene>
    <name evidence="4" type="ORF">A9Q93_08185</name>
</gene>
<keyword evidence="1" id="KW-0732">Signal</keyword>
<dbReference type="NCBIfam" id="TIGR04183">
    <property type="entry name" value="Por_Secre_tail"/>
    <property type="match status" value="1"/>
</dbReference>
<evidence type="ECO:0000313" key="5">
    <source>
        <dbReference type="Proteomes" id="UP000196102"/>
    </source>
</evidence>
<sequence>MDYRIRFENEGTASAVNVRIVDYIDTTKYDITTLTPLSASHDYTTTITEGNKVEFFFDNIMLPFTAPASQGYVLFKIKTVDTLVLGDDFSNQAEIYFDFNFPIITNLETTNVDMTASLNDNNLLEVSLYPNPAQNSISLTSNLAFKEYTIYDTLGAIVCKEKLDVPTLNQEIQIDHLDSGLYFVEVKGNQSSSVLKLIKE</sequence>
<protein>
    <submittedName>
        <fullName evidence="4">Uncharacterized protein</fullName>
    </submittedName>
</protein>
<dbReference type="EMBL" id="MAAX01000124">
    <property type="protein sequence ID" value="OUS14397.1"/>
    <property type="molecule type" value="Genomic_DNA"/>
</dbReference>
<feature type="domain" description="DUF7619" evidence="3">
    <location>
        <begin position="1"/>
        <end position="110"/>
    </location>
</feature>